<keyword evidence="3" id="KW-1185">Reference proteome</keyword>
<evidence type="ECO:0000256" key="1">
    <source>
        <dbReference type="SAM" id="MobiDB-lite"/>
    </source>
</evidence>
<dbReference type="EMBL" id="JAHXZJ010000002">
    <property type="protein sequence ID" value="KAH0563797.1"/>
    <property type="molecule type" value="Genomic_DNA"/>
</dbReference>
<sequence length="89" mass="9950">RTSLPSKSSSVPSSSMLRSTSDPIDRGSDQFGGITGQSLQLEAEENVEEPKHFSNTQKFQESIPDEIIEDYNLDSLEEFNKAERIENLS</sequence>
<gene>
    <name evidence="2" type="ORF">KQX54_006584</name>
</gene>
<comment type="caution">
    <text evidence="2">The sequence shown here is derived from an EMBL/GenBank/DDBJ whole genome shotgun (WGS) entry which is preliminary data.</text>
</comment>
<feature type="compositionally biased region" description="Low complexity" evidence="1">
    <location>
        <begin position="1"/>
        <end position="21"/>
    </location>
</feature>
<organism evidence="2 3">
    <name type="scientific">Cotesia glomerata</name>
    <name type="common">Lepidopteran parasitic wasp</name>
    <name type="synonym">Apanteles glomeratus</name>
    <dbReference type="NCBI Taxonomy" id="32391"/>
    <lineage>
        <taxon>Eukaryota</taxon>
        <taxon>Metazoa</taxon>
        <taxon>Ecdysozoa</taxon>
        <taxon>Arthropoda</taxon>
        <taxon>Hexapoda</taxon>
        <taxon>Insecta</taxon>
        <taxon>Pterygota</taxon>
        <taxon>Neoptera</taxon>
        <taxon>Endopterygota</taxon>
        <taxon>Hymenoptera</taxon>
        <taxon>Apocrita</taxon>
        <taxon>Ichneumonoidea</taxon>
        <taxon>Braconidae</taxon>
        <taxon>Microgastrinae</taxon>
        <taxon>Cotesia</taxon>
    </lineage>
</organism>
<feature type="region of interest" description="Disordered" evidence="1">
    <location>
        <begin position="1"/>
        <end position="61"/>
    </location>
</feature>
<name>A0AAV7J492_COTGL</name>
<proteinExistence type="predicted"/>
<reference evidence="2 3" key="1">
    <citation type="journal article" date="2021" name="J. Hered.">
        <title>A chromosome-level genome assembly of the parasitoid wasp, Cotesia glomerata (Hymenoptera: Braconidae).</title>
        <authorList>
            <person name="Pinto B.J."/>
            <person name="Weis J.J."/>
            <person name="Gamble T."/>
            <person name="Ode P.J."/>
            <person name="Paul R."/>
            <person name="Zaspel J.M."/>
        </authorList>
    </citation>
    <scope>NUCLEOTIDE SEQUENCE [LARGE SCALE GENOMIC DNA]</scope>
    <source>
        <strain evidence="2">CgM1</strain>
    </source>
</reference>
<evidence type="ECO:0000313" key="3">
    <source>
        <dbReference type="Proteomes" id="UP000826195"/>
    </source>
</evidence>
<accession>A0AAV7J492</accession>
<dbReference type="AlphaFoldDB" id="A0AAV7J492"/>
<dbReference type="Proteomes" id="UP000826195">
    <property type="component" value="Unassembled WGS sequence"/>
</dbReference>
<protein>
    <submittedName>
        <fullName evidence="2">Uncharacterized protein</fullName>
    </submittedName>
</protein>
<feature type="non-terminal residue" evidence="2">
    <location>
        <position position="1"/>
    </location>
</feature>
<evidence type="ECO:0000313" key="2">
    <source>
        <dbReference type="EMBL" id="KAH0563797.1"/>
    </source>
</evidence>